<protein>
    <submittedName>
        <fullName evidence="2">Uncharacterized protein</fullName>
    </submittedName>
</protein>
<accession>A0A8X6Q392</accession>
<evidence type="ECO:0000256" key="1">
    <source>
        <dbReference type="SAM" id="MobiDB-lite"/>
    </source>
</evidence>
<feature type="region of interest" description="Disordered" evidence="1">
    <location>
        <begin position="76"/>
        <end position="104"/>
    </location>
</feature>
<dbReference type="EMBL" id="BMAW01027786">
    <property type="protein sequence ID" value="GFU04057.1"/>
    <property type="molecule type" value="Genomic_DNA"/>
</dbReference>
<gene>
    <name evidence="2" type="ORF">NPIL_494031</name>
</gene>
<evidence type="ECO:0000313" key="2">
    <source>
        <dbReference type="EMBL" id="GFU04057.1"/>
    </source>
</evidence>
<evidence type="ECO:0000313" key="3">
    <source>
        <dbReference type="Proteomes" id="UP000887013"/>
    </source>
</evidence>
<reference evidence="2" key="1">
    <citation type="submission" date="2020-08" db="EMBL/GenBank/DDBJ databases">
        <title>Multicomponent nature underlies the extraordinary mechanical properties of spider dragline silk.</title>
        <authorList>
            <person name="Kono N."/>
            <person name="Nakamura H."/>
            <person name="Mori M."/>
            <person name="Yoshida Y."/>
            <person name="Ohtoshi R."/>
            <person name="Malay A.D."/>
            <person name="Moran D.A.P."/>
            <person name="Tomita M."/>
            <person name="Numata K."/>
            <person name="Arakawa K."/>
        </authorList>
    </citation>
    <scope>NUCLEOTIDE SEQUENCE</scope>
</reference>
<dbReference type="OrthoDB" id="10491174at2759"/>
<dbReference type="Proteomes" id="UP000887013">
    <property type="component" value="Unassembled WGS sequence"/>
</dbReference>
<organism evidence="2 3">
    <name type="scientific">Nephila pilipes</name>
    <name type="common">Giant wood spider</name>
    <name type="synonym">Nephila maculata</name>
    <dbReference type="NCBI Taxonomy" id="299642"/>
    <lineage>
        <taxon>Eukaryota</taxon>
        <taxon>Metazoa</taxon>
        <taxon>Ecdysozoa</taxon>
        <taxon>Arthropoda</taxon>
        <taxon>Chelicerata</taxon>
        <taxon>Arachnida</taxon>
        <taxon>Araneae</taxon>
        <taxon>Araneomorphae</taxon>
        <taxon>Entelegynae</taxon>
        <taxon>Araneoidea</taxon>
        <taxon>Nephilidae</taxon>
        <taxon>Nephila</taxon>
    </lineage>
</organism>
<proteinExistence type="predicted"/>
<sequence>MLIEESVEKSGTSHSLIRIHYIRPVDPGGVKVVALMISINRSPFVHSLPSIASERDGIQVQAMELQCSACKTDKKESSYPSSAILGGVTRSSRPLNGFQKRPLI</sequence>
<name>A0A8X6Q392_NEPPI</name>
<comment type="caution">
    <text evidence="2">The sequence shown here is derived from an EMBL/GenBank/DDBJ whole genome shotgun (WGS) entry which is preliminary data.</text>
</comment>
<dbReference type="AlphaFoldDB" id="A0A8X6Q392"/>
<keyword evidence="3" id="KW-1185">Reference proteome</keyword>